<proteinExistence type="predicted"/>
<sequence>MSGSIFAKLLDKHCLEGHNFPTWYRNLKIFMTIEKIVHILEQALDIEPLLKILLRKYVLRMTSTWTMTVRPSATLWLT</sequence>
<protein>
    <submittedName>
        <fullName evidence="1">Uncharacterized protein</fullName>
    </submittedName>
</protein>
<dbReference type="AlphaFoldDB" id="A0A6J5USB8"/>
<dbReference type="EMBL" id="CAEKDK010000004">
    <property type="protein sequence ID" value="CAB4278763.1"/>
    <property type="molecule type" value="Genomic_DNA"/>
</dbReference>
<evidence type="ECO:0000313" key="1">
    <source>
        <dbReference type="EMBL" id="CAB4278763.1"/>
    </source>
</evidence>
<dbReference type="Proteomes" id="UP000507222">
    <property type="component" value="Unassembled WGS sequence"/>
</dbReference>
<evidence type="ECO:0000313" key="2">
    <source>
        <dbReference type="Proteomes" id="UP000507222"/>
    </source>
</evidence>
<organism evidence="1 2">
    <name type="scientific">Prunus armeniaca</name>
    <name type="common">Apricot</name>
    <name type="synonym">Armeniaca vulgaris</name>
    <dbReference type="NCBI Taxonomy" id="36596"/>
    <lineage>
        <taxon>Eukaryota</taxon>
        <taxon>Viridiplantae</taxon>
        <taxon>Streptophyta</taxon>
        <taxon>Embryophyta</taxon>
        <taxon>Tracheophyta</taxon>
        <taxon>Spermatophyta</taxon>
        <taxon>Magnoliopsida</taxon>
        <taxon>eudicotyledons</taxon>
        <taxon>Gunneridae</taxon>
        <taxon>Pentapetalae</taxon>
        <taxon>rosids</taxon>
        <taxon>fabids</taxon>
        <taxon>Rosales</taxon>
        <taxon>Rosaceae</taxon>
        <taxon>Amygdaloideae</taxon>
        <taxon>Amygdaleae</taxon>
        <taxon>Prunus</taxon>
    </lineage>
</organism>
<name>A0A6J5USB8_PRUAR</name>
<accession>A0A6J5USB8</accession>
<reference evidence="1 2" key="1">
    <citation type="submission" date="2020-05" db="EMBL/GenBank/DDBJ databases">
        <authorList>
            <person name="Campoy J."/>
            <person name="Schneeberger K."/>
            <person name="Spophaly S."/>
        </authorList>
    </citation>
    <scope>NUCLEOTIDE SEQUENCE [LARGE SCALE GENOMIC DNA]</scope>
    <source>
        <strain evidence="1">PruArmRojPasFocal</strain>
    </source>
</reference>
<gene>
    <name evidence="1" type="ORF">CURHAP_LOCUS30529</name>
</gene>